<dbReference type="AlphaFoldDB" id="A0A3N4IQ60"/>
<dbReference type="InterPro" id="IPR001810">
    <property type="entry name" value="F-box_dom"/>
</dbReference>
<dbReference type="PROSITE" id="PS50181">
    <property type="entry name" value="FBOX"/>
    <property type="match status" value="1"/>
</dbReference>
<dbReference type="SUPFAM" id="SSF81383">
    <property type="entry name" value="F-box domain"/>
    <property type="match status" value="1"/>
</dbReference>
<feature type="compositionally biased region" description="Polar residues" evidence="1">
    <location>
        <begin position="635"/>
        <end position="653"/>
    </location>
</feature>
<sequence length="792" mass="89149">MEQLPAELHVAISSYLPPMAIANLALTNRYLFNMYGTNDAYRSSLLTRSIIRIIEEDLPFCIRKKMESMEVQPATAVHLLHLHGPVTSSPESEEWSKLDDDAKARCKKRTDLILDLGKKNLKGFLLLTETNMRRWVTKKIFWELIYSLIIQHYGHLSTRPSLRARRTSTPVPSPTWLCELDKDEPIDTRARIFKRIVEQSGEILLSKPEKKNHIHGRFLCLLGEPADSRPKQLLLLACKWLSVEMVELLLSVEIKKKWHLQTAINFVVESAHGTSEKNTQSRNRILKALTGAGKKRPLPTAWHNIWQLYYKGDFADPDSDMLMYKTIKTLFEIGTPIDYPEHIARVFRWVLDKMTHGSFTKDGTYVKESFWVGKQLLDILLNKAHVDPNLPLQRETVETGTQNNGTTPSRRITYIIRPLHYALLKLNERSPGIEANLVKIQDYLLRNSQLAFAIFCLVLCGADPTASRVDGDHRCGHKSGKFTSGRMIDAFTPIEMAACLGPFAERILQIMLGVKFNPTTLDALVIEHYTPRKVLLCVAELYDCHEEYTKEGEVNVGYGEITPTHKLKPHGEFVLNELMAPNKFSNDPDLALPRVSAVVSRVSGTTFAHPMPHDLVVAFSDFNPQAGAFVPGQPINPSTPALDNSSLDASTADGSDDEEEDEDIEDEVNVEVPAPANGNAPPLNVDDPFAPVVAFHHNNNGAFNFHFPHQAQIFNHWHLQPPPPLPLQPPHPNLAQLDPAHVENLTLAQQLQTEEGLWDGEAEAIALSISLMESQPMDLDVVAEQQMEWTQG</sequence>
<dbReference type="InterPro" id="IPR036047">
    <property type="entry name" value="F-box-like_dom_sf"/>
</dbReference>
<gene>
    <name evidence="3" type="ORF">BJ508DRAFT_428</name>
</gene>
<feature type="region of interest" description="Disordered" evidence="1">
    <location>
        <begin position="629"/>
        <end position="666"/>
    </location>
</feature>
<evidence type="ECO:0000313" key="4">
    <source>
        <dbReference type="Proteomes" id="UP000275078"/>
    </source>
</evidence>
<dbReference type="EMBL" id="ML119645">
    <property type="protein sequence ID" value="RPA87926.1"/>
    <property type="molecule type" value="Genomic_DNA"/>
</dbReference>
<accession>A0A3N4IQ60</accession>
<evidence type="ECO:0000256" key="1">
    <source>
        <dbReference type="SAM" id="MobiDB-lite"/>
    </source>
</evidence>
<dbReference type="Proteomes" id="UP000275078">
    <property type="component" value="Unassembled WGS sequence"/>
</dbReference>
<reference evidence="3 4" key="1">
    <citation type="journal article" date="2018" name="Nat. Ecol. Evol.">
        <title>Pezizomycetes genomes reveal the molecular basis of ectomycorrhizal truffle lifestyle.</title>
        <authorList>
            <person name="Murat C."/>
            <person name="Payen T."/>
            <person name="Noel B."/>
            <person name="Kuo A."/>
            <person name="Morin E."/>
            <person name="Chen J."/>
            <person name="Kohler A."/>
            <person name="Krizsan K."/>
            <person name="Balestrini R."/>
            <person name="Da Silva C."/>
            <person name="Montanini B."/>
            <person name="Hainaut M."/>
            <person name="Levati E."/>
            <person name="Barry K.W."/>
            <person name="Belfiori B."/>
            <person name="Cichocki N."/>
            <person name="Clum A."/>
            <person name="Dockter R.B."/>
            <person name="Fauchery L."/>
            <person name="Guy J."/>
            <person name="Iotti M."/>
            <person name="Le Tacon F."/>
            <person name="Lindquist E.A."/>
            <person name="Lipzen A."/>
            <person name="Malagnac F."/>
            <person name="Mello A."/>
            <person name="Molinier V."/>
            <person name="Miyauchi S."/>
            <person name="Poulain J."/>
            <person name="Riccioni C."/>
            <person name="Rubini A."/>
            <person name="Sitrit Y."/>
            <person name="Splivallo R."/>
            <person name="Traeger S."/>
            <person name="Wang M."/>
            <person name="Zifcakova L."/>
            <person name="Wipf D."/>
            <person name="Zambonelli A."/>
            <person name="Paolocci F."/>
            <person name="Nowrousian M."/>
            <person name="Ottonello S."/>
            <person name="Baldrian P."/>
            <person name="Spatafora J.W."/>
            <person name="Henrissat B."/>
            <person name="Nagy L.G."/>
            <person name="Aury J.M."/>
            <person name="Wincker P."/>
            <person name="Grigoriev I.V."/>
            <person name="Bonfante P."/>
            <person name="Martin F.M."/>
        </authorList>
    </citation>
    <scope>NUCLEOTIDE SEQUENCE [LARGE SCALE GENOMIC DNA]</scope>
    <source>
        <strain evidence="3 4">RN42</strain>
    </source>
</reference>
<feature type="domain" description="F-box" evidence="2">
    <location>
        <begin position="1"/>
        <end position="44"/>
    </location>
</feature>
<protein>
    <recommendedName>
        <fullName evidence="2">F-box domain-containing protein</fullName>
    </recommendedName>
</protein>
<keyword evidence="4" id="KW-1185">Reference proteome</keyword>
<organism evidence="3 4">
    <name type="scientific">Ascobolus immersus RN42</name>
    <dbReference type="NCBI Taxonomy" id="1160509"/>
    <lineage>
        <taxon>Eukaryota</taxon>
        <taxon>Fungi</taxon>
        <taxon>Dikarya</taxon>
        <taxon>Ascomycota</taxon>
        <taxon>Pezizomycotina</taxon>
        <taxon>Pezizomycetes</taxon>
        <taxon>Pezizales</taxon>
        <taxon>Ascobolaceae</taxon>
        <taxon>Ascobolus</taxon>
    </lineage>
</organism>
<feature type="compositionally biased region" description="Acidic residues" evidence="1">
    <location>
        <begin position="654"/>
        <end position="666"/>
    </location>
</feature>
<proteinExistence type="predicted"/>
<evidence type="ECO:0000259" key="2">
    <source>
        <dbReference type="PROSITE" id="PS50181"/>
    </source>
</evidence>
<evidence type="ECO:0000313" key="3">
    <source>
        <dbReference type="EMBL" id="RPA87926.1"/>
    </source>
</evidence>
<name>A0A3N4IQ60_ASCIM</name>